<dbReference type="InterPro" id="IPR003409">
    <property type="entry name" value="MORN"/>
</dbReference>
<gene>
    <name evidence="3" type="ORF">Lp19_2315</name>
    <name evidence="2" type="ORF">Nizo2260_1313</name>
</gene>
<reference evidence="4 5" key="1">
    <citation type="submission" date="2016-03" db="EMBL/GenBank/DDBJ databases">
        <title>Comparative genomics of 54 Lactobacillus plantarum strains reveals genomic uncoupling from niche constraints.</title>
        <authorList>
            <person name="Martino M.E."/>
        </authorList>
    </citation>
    <scope>NUCLEOTIDE SEQUENCE [LARGE SCALE GENOMIC DNA]</scope>
    <source>
        <strain evidence="3 4">19.1</strain>
        <strain evidence="2 5">Nizo2260</strain>
    </source>
</reference>
<protein>
    <submittedName>
        <fullName evidence="3">MORN motif family protein</fullName>
    </submittedName>
</protein>
<dbReference type="PIRSF" id="PIRSF034300">
    <property type="entry name" value="UCP034300"/>
    <property type="match status" value="1"/>
</dbReference>
<dbReference type="EMBL" id="LUWI01000018">
    <property type="protein sequence ID" value="KZU05333.1"/>
    <property type="molecule type" value="Genomic_DNA"/>
</dbReference>
<dbReference type="GeneID" id="89668459"/>
<organism evidence="3 4">
    <name type="scientific">Lactiplantibacillus plantarum</name>
    <name type="common">Lactobacillus plantarum</name>
    <dbReference type="NCBI Taxonomy" id="1590"/>
    <lineage>
        <taxon>Bacteria</taxon>
        <taxon>Bacillati</taxon>
        <taxon>Bacillota</taxon>
        <taxon>Bacilli</taxon>
        <taxon>Lactobacillales</taxon>
        <taxon>Lactobacillaceae</taxon>
        <taxon>Lactiplantibacillus</taxon>
    </lineage>
</organism>
<evidence type="ECO:0000256" key="1">
    <source>
        <dbReference type="ARBA" id="ARBA00022737"/>
    </source>
</evidence>
<evidence type="ECO:0000313" key="2">
    <source>
        <dbReference type="EMBL" id="KZU05333.1"/>
    </source>
</evidence>
<name>A0A162GHE3_LACPN</name>
<dbReference type="InterPro" id="IPR014590">
    <property type="entry name" value="UCP034300_MORN_rpt-cont"/>
</dbReference>
<dbReference type="Pfam" id="PF02493">
    <property type="entry name" value="MORN"/>
    <property type="match status" value="1"/>
</dbReference>
<comment type="caution">
    <text evidence="3">The sequence shown here is derived from an EMBL/GenBank/DDBJ whole genome shotgun (WGS) entry which is preliminary data.</text>
</comment>
<dbReference type="Gene3D" id="2.20.110.10">
    <property type="entry name" value="Histone H3 K4-specific methyltransferase SET7/9 N-terminal domain"/>
    <property type="match status" value="1"/>
</dbReference>
<proteinExistence type="predicted"/>
<keyword evidence="1" id="KW-0677">Repeat</keyword>
<sequence length="127" mass="13736">MGKISSRMVFEIITIIGIVTFAVISLTPSTAKQQSVQLDHGRMSYSGAVLKHKFDGQGTLQVNKQGRYVGNFTNGRFEGAGEFIAPNGWRLQGNFSKGALNGVVKLRVGNKTYAKKITGDGKLENAD</sequence>
<accession>A0A162GHE3</accession>
<evidence type="ECO:0000313" key="3">
    <source>
        <dbReference type="EMBL" id="KZU94341.1"/>
    </source>
</evidence>
<dbReference type="OMA" id="GWKYEGD"/>
<dbReference type="AlphaFoldDB" id="A0A162GHE3"/>
<dbReference type="SUPFAM" id="SSF82185">
    <property type="entry name" value="Histone H3 K4-specific methyltransferase SET7/9 N-terminal domain"/>
    <property type="match status" value="1"/>
</dbReference>
<evidence type="ECO:0000313" key="5">
    <source>
        <dbReference type="Proteomes" id="UP000076989"/>
    </source>
</evidence>
<dbReference type="Proteomes" id="UP000076989">
    <property type="component" value="Unassembled WGS sequence"/>
</dbReference>
<dbReference type="RefSeq" id="WP_011101208.1">
    <property type="nucleotide sequence ID" value="NZ_BIFE01000068.1"/>
</dbReference>
<dbReference type="EMBL" id="LUXM01000033">
    <property type="protein sequence ID" value="KZU94341.1"/>
    <property type="molecule type" value="Genomic_DNA"/>
</dbReference>
<dbReference type="Proteomes" id="UP000076882">
    <property type="component" value="Unassembled WGS sequence"/>
</dbReference>
<dbReference type="PATRIC" id="fig|1590.142.peg.771"/>
<evidence type="ECO:0000313" key="4">
    <source>
        <dbReference type="Proteomes" id="UP000076882"/>
    </source>
</evidence>
<dbReference type="KEGG" id="lpb:SH83_03830"/>